<proteinExistence type="predicted"/>
<feature type="transmembrane region" description="Helical" evidence="1">
    <location>
        <begin position="14"/>
        <end position="37"/>
    </location>
</feature>
<accession>A0A5E4YEK4</accession>
<name>A0A5E4YEK4_9BURK</name>
<keyword evidence="1" id="KW-1133">Transmembrane helix</keyword>
<reference evidence="2 3" key="1">
    <citation type="submission" date="2019-08" db="EMBL/GenBank/DDBJ databases">
        <authorList>
            <person name="Peeters C."/>
        </authorList>
    </citation>
    <scope>NUCLEOTIDE SEQUENCE [LARGE SCALE GENOMIC DNA]</scope>
    <source>
        <strain evidence="2 3">LMG 31106</strain>
    </source>
</reference>
<evidence type="ECO:0000256" key="1">
    <source>
        <dbReference type="SAM" id="Phobius"/>
    </source>
</evidence>
<sequence length="49" mass="5487">MTGISVASKTLPPAYAAIIGVMLFAMITLLLTLWRLWSARQDLRRVPSR</sequence>
<dbReference type="EMBL" id="CABPSL010000026">
    <property type="protein sequence ID" value="VVE46775.1"/>
    <property type="molecule type" value="Genomic_DNA"/>
</dbReference>
<keyword evidence="1" id="KW-0472">Membrane</keyword>
<protein>
    <submittedName>
        <fullName evidence="2">Uncharacterized protein</fullName>
    </submittedName>
</protein>
<dbReference type="RefSeq" id="WP_174975370.1">
    <property type="nucleotide sequence ID" value="NZ_CABPSL010000026.1"/>
</dbReference>
<gene>
    <name evidence="2" type="ORF">PCE31106_04431</name>
</gene>
<evidence type="ECO:0000313" key="2">
    <source>
        <dbReference type="EMBL" id="VVE46775.1"/>
    </source>
</evidence>
<keyword evidence="1" id="KW-0812">Transmembrane</keyword>
<dbReference type="AlphaFoldDB" id="A0A5E4YEK4"/>
<organism evidence="2 3">
    <name type="scientific">Pandoraea cepalis</name>
    <dbReference type="NCBI Taxonomy" id="2508294"/>
    <lineage>
        <taxon>Bacteria</taxon>
        <taxon>Pseudomonadati</taxon>
        <taxon>Pseudomonadota</taxon>
        <taxon>Betaproteobacteria</taxon>
        <taxon>Burkholderiales</taxon>
        <taxon>Burkholderiaceae</taxon>
        <taxon>Pandoraea</taxon>
    </lineage>
</organism>
<dbReference type="Proteomes" id="UP000384354">
    <property type="component" value="Unassembled WGS sequence"/>
</dbReference>
<evidence type="ECO:0000313" key="3">
    <source>
        <dbReference type="Proteomes" id="UP000384354"/>
    </source>
</evidence>